<evidence type="ECO:0000256" key="17">
    <source>
        <dbReference type="ARBA" id="ARBA00022842"/>
    </source>
</evidence>
<dbReference type="InterPro" id="IPR018934">
    <property type="entry name" value="RIO_dom"/>
</dbReference>
<dbReference type="InterPro" id="IPR000687">
    <property type="entry name" value="RIO_kinase"/>
</dbReference>
<dbReference type="Gene3D" id="3.10.100.10">
    <property type="entry name" value="Mannose-Binding Protein A, subunit A"/>
    <property type="match status" value="1"/>
</dbReference>
<feature type="domain" description="Sushi" evidence="31">
    <location>
        <begin position="18"/>
        <end position="78"/>
    </location>
</feature>
<evidence type="ECO:0000256" key="16">
    <source>
        <dbReference type="ARBA" id="ARBA00022840"/>
    </source>
</evidence>
<feature type="compositionally biased region" description="Basic residues" evidence="27">
    <location>
        <begin position="999"/>
        <end position="1013"/>
    </location>
</feature>
<keyword evidence="7" id="KW-0690">Ribosome biogenesis</keyword>
<keyword evidence="26" id="KW-0768">Sushi</keyword>
<evidence type="ECO:0000256" key="22">
    <source>
        <dbReference type="ARBA" id="ARBA00057025"/>
    </source>
</evidence>
<dbReference type="InterPro" id="IPR051272">
    <property type="entry name" value="RIO-type_Ser/Thr_kinase"/>
</dbReference>
<dbReference type="PANTHER" id="PTHR45723">
    <property type="entry name" value="SERINE/THREONINE-PROTEIN KINASE RIO1"/>
    <property type="match status" value="1"/>
</dbReference>
<evidence type="ECO:0000256" key="11">
    <source>
        <dbReference type="ARBA" id="ARBA00022729"/>
    </source>
</evidence>
<dbReference type="eggNOG" id="KOG2270">
    <property type="taxonomic scope" value="Eukaryota"/>
</dbReference>
<dbReference type="FunFam" id="3.30.200.20:FF:000148">
    <property type="entry name" value="Serine/threonine-protein kinase RIO1"/>
    <property type="match status" value="1"/>
</dbReference>
<feature type="disulfide bond" evidence="26">
    <location>
        <begin position="486"/>
        <end position="529"/>
    </location>
</feature>
<feature type="compositionally biased region" description="Low complexity" evidence="27">
    <location>
        <begin position="559"/>
        <end position="575"/>
    </location>
</feature>
<feature type="region of interest" description="Disordered" evidence="27">
    <location>
        <begin position="539"/>
        <end position="577"/>
    </location>
</feature>
<protein>
    <recommendedName>
        <fullName evidence="5">Serine/threonine-protein kinase RIO1</fullName>
        <ecNumber evidence="4">2.7.11.1</ecNumber>
    </recommendedName>
    <alternativeName>
        <fullName evidence="25">RIO kinase 1</fullName>
    </alternativeName>
    <alternativeName>
        <fullName evidence="24">Serine/threonine-protein kinase rio1</fullName>
    </alternativeName>
</protein>
<dbReference type="PROSITE" id="PS50041">
    <property type="entry name" value="C_TYPE_LECTIN_2"/>
    <property type="match status" value="1"/>
</dbReference>
<reference evidence="32" key="2">
    <citation type="submission" date="2015-02" db="UniProtKB">
        <authorList>
            <consortium name="EnsemblMetazoa"/>
        </authorList>
    </citation>
    <scope>IDENTIFICATION</scope>
</reference>
<dbReference type="Proteomes" id="UP000014500">
    <property type="component" value="Unassembled WGS sequence"/>
</dbReference>
<dbReference type="InterPro" id="IPR016187">
    <property type="entry name" value="CTDL_fold"/>
</dbReference>
<evidence type="ECO:0000256" key="1">
    <source>
        <dbReference type="ARBA" id="ARBA00001946"/>
    </source>
</evidence>
<feature type="domain" description="Sushi" evidence="31">
    <location>
        <begin position="364"/>
        <end position="423"/>
    </location>
</feature>
<keyword evidence="8" id="KW-0723">Serine/threonine-protein kinase</keyword>
<evidence type="ECO:0000256" key="8">
    <source>
        <dbReference type="ARBA" id="ARBA00022527"/>
    </source>
</evidence>
<feature type="compositionally biased region" description="Basic residues" evidence="27">
    <location>
        <begin position="1542"/>
        <end position="1561"/>
    </location>
</feature>
<feature type="region of interest" description="Disordered" evidence="27">
    <location>
        <begin position="945"/>
        <end position="1017"/>
    </location>
</feature>
<evidence type="ECO:0000256" key="2">
    <source>
        <dbReference type="ARBA" id="ARBA00004496"/>
    </source>
</evidence>
<evidence type="ECO:0000256" key="24">
    <source>
        <dbReference type="ARBA" id="ARBA00068838"/>
    </source>
</evidence>
<dbReference type="STRING" id="126957.T1J8K0"/>
<keyword evidence="9" id="KW-0808">Transferase</keyword>
<comment type="subunit">
    <text evidence="23">Associates with the precursor of the 40S ribosome subunit. Interacts (via its N-terminus) with PRMT5 (via its N-terminus). Interacts with WDR77. Found in a PRMT5 complex composed of PRMT5, WDR77 and RIOK1. Interacts (via its C-terminus) with NCL; this interaction targets NCL for PRTM5 methylation.</text>
</comment>
<keyword evidence="10" id="KW-0479">Metal-binding</keyword>
<dbReference type="InterPro" id="IPR008979">
    <property type="entry name" value="Galactose-bd-like_sf"/>
</dbReference>
<comment type="subcellular location">
    <subcellularLocation>
        <location evidence="2">Cytoplasm</location>
    </subcellularLocation>
</comment>
<keyword evidence="18 26" id="KW-1015">Disulfide bond</keyword>
<dbReference type="GO" id="GO:0016787">
    <property type="term" value="F:hydrolase activity"/>
    <property type="evidence" value="ECO:0007669"/>
    <property type="project" value="UniProtKB-KW"/>
</dbReference>
<sequence>MLLITCFTCLVYIISTAHSCGYPGSPAHAFITFSTEIVGPGTVATYKCDRGFEILGPARRVCAENGTWLPVGMPFCVLNVATGKAPMQSSIAQGGFPQKAIDGSTSSTPNPDTCTMTEIERTPWWYVNLLEAYNIQLVRVDFGRPCCANNVPATIVVRVGNSRPDTGNNPICNRYIGPIEIGRPLYLACSRPMSGAFVSIHWEGPPGTPLSICEAFVYTDQAVPVESCPSFRDQPLGSTATFNGKCYIFYNNQPANFMGASRTCESRGGSLVDETSPTLQGFLSWELWQRHRNEPSGQYWMGATRDSNNLNNWKWISGNDVSVSFWNLPGGNENCSRFDGTKGWLWSDTNCNLNLNFICQHRPLTCGHPEQPPNSTLAVTSRDFIPTTAIRYICNPGDLLIGPERRTCQSNGYYNEYPPTCKHLECGLPAEIPNGQFILANNTKFYTSMVRYFCNDGFALIGRGDLICDVDEKWDGPPPRCEPATCPPPSPIRNGYFASTTNVTMIGTVITYFCSEPNYALIGQQKLVCTQTGQWSDEPPICQKSTQPGGGQGGQGSSALAPPTTATPLLPNGAAADRDDIGKEQTEKPSLLPALFNWLNPNTEETPLAEPDNPIPPVNEVRPPMFSTNDNSGFKPINPQRPFAPKDFLSTVPSERDESHSLSTEESGKFSVEVTDPPEEVVHTGPSEDSSITPEPTTTSTTTSTTTTTTTTTTPQPTTTSTTTTTTTTTAPPTTTKSTTTLAPTTEKPIVLIPRKTTLSPVLHPFKPTGVMLHPNLVTSRNNILPTQRENNVINIQQVTPTTSNPDDDRHMNSGISTAAAGRLNTGTMLKCENISSQTNFVLPIGGIIALSVFGGFVILAAVITILVIVYRRIAIGILNQSKATVLIDDETSLQNFSSPFNPPNRKQPRGSMDNITVSTYDSGSEHGGLTKYYKRAWENLRLDKGTGINPQQNGRKGIDNNSYPSPHRGGTFEGMRDSNEMTVSDSTAWSTRKEVPRNKSRQQQHHHHHHRHREDEEDLVFINMDGQFDDAEEDGPVENVEQNSITNIDHVEDEYDENSTDCEEGYDWDDNIKDLTKYYQPTSNQSTWKPNTQTKTVKNYQHHDKLWGNIRHKINVEFDVHDLSTSQTNKLTENERRTESARHRTKDKFDRATVEQVLDVRTRMILFKLLQSKFEEINGCVSTGKEANVYHAVGKNDEEYAIKVYKTSILVFKDRDRYVAGEFRFRHGYNRKNNRKMVQTWAEKEMRNLARMHNNGLNCPQPILLRSHVLVMEFIGSNGISAPKLKDAEISNNKARELYWECVVLMWTLFRKCKLVHADLSEFNILYSDGKLWVIDVSQSVEHDHPKSLDFLRRDCVNINNYFSRKGVDTMTLIELFDFITDVNINDGNLDENVKKLKELSENRPRDEFSNEHKVNEEVFRQIHIPQKLADVEKYEQDYNKVKDAGEKLAYCTITGMKDLLTGPKSNEKIKTESTENEFSGFNFSSQTLNSDDKIEFDSTTPDETDETRFKNSRRPRNESPNSKKERKKEVKLEQREKRQVKVKKHVKRRKEKLLKANSK</sequence>
<evidence type="ECO:0000256" key="21">
    <source>
        <dbReference type="ARBA" id="ARBA00049360"/>
    </source>
</evidence>
<dbReference type="Pfam" id="PF22633">
    <property type="entry name" value="F5_F8_type_C_2"/>
    <property type="match status" value="1"/>
</dbReference>
<dbReference type="GO" id="GO:0004674">
    <property type="term" value="F:protein serine/threonine kinase activity"/>
    <property type="evidence" value="ECO:0007669"/>
    <property type="project" value="UniProtKB-KW"/>
</dbReference>
<evidence type="ECO:0000256" key="4">
    <source>
        <dbReference type="ARBA" id="ARBA00012513"/>
    </source>
</evidence>
<feature type="chain" id="PRO_5004580029" description="Serine/threonine-protein kinase RIO1" evidence="29">
    <location>
        <begin position="20"/>
        <end position="1561"/>
    </location>
</feature>
<evidence type="ECO:0000256" key="7">
    <source>
        <dbReference type="ARBA" id="ARBA00022517"/>
    </source>
</evidence>
<evidence type="ECO:0000259" key="31">
    <source>
        <dbReference type="PROSITE" id="PS50923"/>
    </source>
</evidence>
<comment type="catalytic activity">
    <reaction evidence="21">
        <text>ATP + H2O = ADP + phosphate + H(+)</text>
        <dbReference type="Rhea" id="RHEA:13065"/>
        <dbReference type="ChEBI" id="CHEBI:15377"/>
        <dbReference type="ChEBI" id="CHEBI:15378"/>
        <dbReference type="ChEBI" id="CHEBI:30616"/>
        <dbReference type="ChEBI" id="CHEBI:43474"/>
        <dbReference type="ChEBI" id="CHEBI:456216"/>
    </reaction>
</comment>
<evidence type="ECO:0000313" key="32">
    <source>
        <dbReference type="EnsemblMetazoa" id="SMAR010033-PA"/>
    </source>
</evidence>
<dbReference type="Gene3D" id="2.60.120.260">
    <property type="entry name" value="Galactose-binding domain-like"/>
    <property type="match status" value="1"/>
</dbReference>
<dbReference type="GO" id="GO:0005737">
    <property type="term" value="C:cytoplasm"/>
    <property type="evidence" value="ECO:0007669"/>
    <property type="project" value="UniProtKB-SubCell"/>
</dbReference>
<feature type="compositionally biased region" description="Polar residues" evidence="27">
    <location>
        <begin position="949"/>
        <end position="965"/>
    </location>
</feature>
<dbReference type="InterPro" id="IPR035976">
    <property type="entry name" value="Sushi/SCR/CCP_sf"/>
</dbReference>
<dbReference type="CDD" id="cd00033">
    <property type="entry name" value="CCP"/>
    <property type="match status" value="4"/>
</dbReference>
<dbReference type="FunFam" id="1.10.510.10:FF:000232">
    <property type="entry name" value="Serine/threonine-protein kinase RIO1"/>
    <property type="match status" value="1"/>
</dbReference>
<evidence type="ECO:0000256" key="18">
    <source>
        <dbReference type="ARBA" id="ARBA00023157"/>
    </source>
</evidence>
<evidence type="ECO:0000256" key="3">
    <source>
        <dbReference type="ARBA" id="ARBA00009196"/>
    </source>
</evidence>
<feature type="disulfide bond" evidence="26">
    <location>
        <begin position="454"/>
        <end position="481"/>
    </location>
</feature>
<dbReference type="InterPro" id="IPR006585">
    <property type="entry name" value="FTP1"/>
</dbReference>
<dbReference type="EnsemblMetazoa" id="SMAR010033-RA">
    <property type="protein sequence ID" value="SMAR010033-PA"/>
    <property type="gene ID" value="SMAR010033"/>
</dbReference>
<comment type="catalytic activity">
    <reaction evidence="19">
        <text>L-threonyl-[protein] + ATP = O-phospho-L-threonyl-[protein] + ADP + H(+)</text>
        <dbReference type="Rhea" id="RHEA:46608"/>
        <dbReference type="Rhea" id="RHEA-COMP:11060"/>
        <dbReference type="Rhea" id="RHEA-COMP:11605"/>
        <dbReference type="ChEBI" id="CHEBI:15378"/>
        <dbReference type="ChEBI" id="CHEBI:30013"/>
        <dbReference type="ChEBI" id="CHEBI:30616"/>
        <dbReference type="ChEBI" id="CHEBI:61977"/>
        <dbReference type="ChEBI" id="CHEBI:456216"/>
        <dbReference type="EC" id="2.7.11.1"/>
    </reaction>
</comment>
<evidence type="ECO:0000256" key="10">
    <source>
        <dbReference type="ARBA" id="ARBA00022723"/>
    </source>
</evidence>
<dbReference type="SUPFAM" id="SSF56112">
    <property type="entry name" value="Protein kinase-like (PK-like)"/>
    <property type="match status" value="1"/>
</dbReference>
<keyword evidence="12" id="KW-0547">Nucleotide-binding</keyword>
<dbReference type="EMBL" id="JH431955">
    <property type="status" value="NOT_ANNOTATED_CDS"/>
    <property type="molecule type" value="Genomic_DNA"/>
</dbReference>
<evidence type="ECO:0000256" key="9">
    <source>
        <dbReference type="ARBA" id="ARBA00022679"/>
    </source>
</evidence>
<evidence type="ECO:0000256" key="13">
    <source>
        <dbReference type="ARBA" id="ARBA00022777"/>
    </source>
</evidence>
<dbReference type="GO" id="GO:0005524">
    <property type="term" value="F:ATP binding"/>
    <property type="evidence" value="ECO:0007669"/>
    <property type="project" value="UniProtKB-KW"/>
</dbReference>
<comment type="similarity">
    <text evidence="3">Belongs to the protein kinase superfamily. RIO-type Ser/Thr kinase family.</text>
</comment>
<feature type="region of interest" description="Disordered" evidence="27">
    <location>
        <begin position="629"/>
        <end position="747"/>
    </location>
</feature>
<feature type="domain" description="C-type lectin" evidence="30">
    <location>
        <begin position="242"/>
        <end position="360"/>
    </location>
</feature>
<reference evidence="33" key="1">
    <citation type="submission" date="2011-05" db="EMBL/GenBank/DDBJ databases">
        <authorList>
            <person name="Richards S.R."/>
            <person name="Qu J."/>
            <person name="Jiang H."/>
            <person name="Jhangiani S.N."/>
            <person name="Agravi P."/>
            <person name="Goodspeed R."/>
            <person name="Gross S."/>
            <person name="Mandapat C."/>
            <person name="Jackson L."/>
            <person name="Mathew T."/>
            <person name="Pu L."/>
            <person name="Thornton R."/>
            <person name="Saada N."/>
            <person name="Wilczek-Boney K.B."/>
            <person name="Lee S."/>
            <person name="Kovar C."/>
            <person name="Wu Y."/>
            <person name="Scherer S.E."/>
            <person name="Worley K.C."/>
            <person name="Muzny D.M."/>
            <person name="Gibbs R."/>
        </authorList>
    </citation>
    <scope>NUCLEOTIDE SEQUENCE</scope>
    <source>
        <strain evidence="33">Brora</strain>
    </source>
</reference>
<dbReference type="GO" id="GO:0042254">
    <property type="term" value="P:ribosome biogenesis"/>
    <property type="evidence" value="ECO:0007669"/>
    <property type="project" value="UniProtKB-KW"/>
</dbReference>
<keyword evidence="13" id="KW-0418">Kinase</keyword>
<dbReference type="Gene3D" id="2.10.70.10">
    <property type="entry name" value="Complement Module, domain 1"/>
    <property type="match status" value="4"/>
</dbReference>
<dbReference type="Gene3D" id="3.30.200.20">
    <property type="entry name" value="Phosphorylase Kinase, domain 1"/>
    <property type="match status" value="1"/>
</dbReference>
<dbReference type="PROSITE" id="PS01245">
    <property type="entry name" value="RIO1"/>
    <property type="match status" value="1"/>
</dbReference>
<keyword evidence="28" id="KW-1133">Transmembrane helix</keyword>
<dbReference type="InterPro" id="IPR018935">
    <property type="entry name" value="RIO_kinase_CS"/>
</dbReference>
<comment type="cofactor">
    <cofactor evidence="1">
        <name>Mg(2+)</name>
        <dbReference type="ChEBI" id="CHEBI:18420"/>
    </cofactor>
</comment>
<dbReference type="InterPro" id="IPR000436">
    <property type="entry name" value="Sushi_SCR_CCP_dom"/>
</dbReference>
<dbReference type="SMART" id="SM00607">
    <property type="entry name" value="FTP"/>
    <property type="match status" value="1"/>
</dbReference>
<dbReference type="EC" id="2.7.11.1" evidence="4"/>
<feature type="disulfide bond" evidence="26">
    <location>
        <begin position="394"/>
        <end position="421"/>
    </location>
</feature>
<dbReference type="SMART" id="SM00034">
    <property type="entry name" value="CLECT"/>
    <property type="match status" value="1"/>
</dbReference>
<dbReference type="SUPFAM" id="SSF49785">
    <property type="entry name" value="Galactose-binding domain-like"/>
    <property type="match status" value="1"/>
</dbReference>
<evidence type="ECO:0000256" key="29">
    <source>
        <dbReference type="SAM" id="SignalP"/>
    </source>
</evidence>
<name>T1J8K0_STRMM</name>
<keyword evidence="11 29" id="KW-0732">Signal</keyword>
<feature type="region of interest" description="Disordered" evidence="27">
    <location>
        <begin position="1491"/>
        <end position="1561"/>
    </location>
</feature>
<evidence type="ECO:0000256" key="23">
    <source>
        <dbReference type="ARBA" id="ARBA00063876"/>
    </source>
</evidence>
<keyword evidence="33" id="KW-1185">Reference proteome</keyword>
<dbReference type="SMART" id="SM00032">
    <property type="entry name" value="CCP"/>
    <property type="match status" value="4"/>
</dbReference>
<dbReference type="InterPro" id="IPR016186">
    <property type="entry name" value="C-type_lectin-like/link_sf"/>
</dbReference>
<feature type="domain" description="Sushi" evidence="31">
    <location>
        <begin position="424"/>
        <end position="483"/>
    </location>
</feature>
<evidence type="ECO:0000256" key="26">
    <source>
        <dbReference type="PROSITE-ProRule" id="PRU00302"/>
    </source>
</evidence>
<keyword evidence="28" id="KW-0812">Transmembrane</keyword>
<dbReference type="CDD" id="cd05147">
    <property type="entry name" value="RIO1_euk"/>
    <property type="match status" value="1"/>
</dbReference>
<proteinExistence type="inferred from homology"/>
<dbReference type="Gene3D" id="1.10.510.10">
    <property type="entry name" value="Transferase(Phosphotransferase) domain 1"/>
    <property type="match status" value="1"/>
</dbReference>
<feature type="compositionally biased region" description="Basic and acidic residues" evidence="27">
    <location>
        <begin position="1517"/>
        <end position="1541"/>
    </location>
</feature>
<feature type="signal peptide" evidence="29">
    <location>
        <begin position="1"/>
        <end position="19"/>
    </location>
</feature>
<evidence type="ECO:0000256" key="25">
    <source>
        <dbReference type="ARBA" id="ARBA00076008"/>
    </source>
</evidence>
<keyword evidence="14" id="KW-0378">Hydrolase</keyword>
<comment type="caution">
    <text evidence="26">Lacks conserved residue(s) required for the propagation of feature annotation.</text>
</comment>
<keyword evidence="28" id="KW-0472">Membrane</keyword>
<dbReference type="GO" id="GO:0046872">
    <property type="term" value="F:metal ion binding"/>
    <property type="evidence" value="ECO:0007669"/>
    <property type="project" value="UniProtKB-KW"/>
</dbReference>
<dbReference type="Pfam" id="PF00084">
    <property type="entry name" value="Sushi"/>
    <property type="match status" value="4"/>
</dbReference>
<feature type="compositionally biased region" description="Polar residues" evidence="27">
    <location>
        <begin position="981"/>
        <end position="991"/>
    </location>
</feature>
<evidence type="ECO:0000256" key="19">
    <source>
        <dbReference type="ARBA" id="ARBA00047899"/>
    </source>
</evidence>
<evidence type="ECO:0000256" key="12">
    <source>
        <dbReference type="ARBA" id="ARBA00022741"/>
    </source>
</evidence>
<dbReference type="SUPFAM" id="SSF56436">
    <property type="entry name" value="C-type lectin-like"/>
    <property type="match status" value="1"/>
</dbReference>
<dbReference type="PROSITE" id="PS50923">
    <property type="entry name" value="SUSHI"/>
    <property type="match status" value="4"/>
</dbReference>
<evidence type="ECO:0000256" key="6">
    <source>
        <dbReference type="ARBA" id="ARBA00022490"/>
    </source>
</evidence>
<dbReference type="Pfam" id="PF01163">
    <property type="entry name" value="RIO1"/>
    <property type="match status" value="1"/>
</dbReference>
<keyword evidence="6" id="KW-0963">Cytoplasm</keyword>
<evidence type="ECO:0000256" key="28">
    <source>
        <dbReference type="SAM" id="Phobius"/>
    </source>
</evidence>
<feature type="compositionally biased region" description="Low complexity" evidence="27">
    <location>
        <begin position="693"/>
        <end position="746"/>
    </location>
</feature>
<evidence type="ECO:0000256" key="14">
    <source>
        <dbReference type="ARBA" id="ARBA00022801"/>
    </source>
</evidence>
<evidence type="ECO:0000256" key="5">
    <source>
        <dbReference type="ARBA" id="ARBA00016038"/>
    </source>
</evidence>
<evidence type="ECO:0000256" key="20">
    <source>
        <dbReference type="ARBA" id="ARBA00048679"/>
    </source>
</evidence>
<feature type="domain" description="Sushi" evidence="31">
    <location>
        <begin position="484"/>
        <end position="544"/>
    </location>
</feature>
<feature type="transmembrane region" description="Helical" evidence="28">
    <location>
        <begin position="841"/>
        <end position="871"/>
    </location>
</feature>
<dbReference type="CDD" id="cd00037">
    <property type="entry name" value="CLECT"/>
    <property type="match status" value="1"/>
</dbReference>
<dbReference type="Pfam" id="PF00059">
    <property type="entry name" value="Lectin_C"/>
    <property type="match status" value="1"/>
</dbReference>
<dbReference type="InterPro" id="IPR011009">
    <property type="entry name" value="Kinase-like_dom_sf"/>
</dbReference>
<evidence type="ECO:0000259" key="30">
    <source>
        <dbReference type="PROSITE" id="PS50041"/>
    </source>
</evidence>
<dbReference type="SUPFAM" id="SSF57535">
    <property type="entry name" value="Complement control module/SCR domain"/>
    <property type="match status" value="4"/>
</dbReference>
<dbReference type="InterPro" id="IPR001304">
    <property type="entry name" value="C-type_lectin-like"/>
</dbReference>
<keyword evidence="17" id="KW-0460">Magnesium</keyword>
<keyword evidence="16" id="KW-0067">ATP-binding</keyword>
<keyword evidence="15" id="KW-0106">Calcium</keyword>
<dbReference type="HOGENOM" id="CLU_245931_0_0_1"/>
<dbReference type="SMART" id="SM00090">
    <property type="entry name" value="RIO"/>
    <property type="match status" value="1"/>
</dbReference>
<comment type="function">
    <text evidence="22">Involved in the final steps of cytoplasmic maturation of the 40S ribosomal subunit. Involved in processing of 18S-E pre-rRNA to the mature 18S rRNA. Required for the recycling of NOB1 and PNO1 from the late 40S precursor. The association with the very late 40S subunit intermediate may involve a translation-like checkpoint point cycle preceeding the binding to the 60S ribosomal subunit. Despite the protein kinase domain is proposed to act predominantly as an ATPase. The catalytic activity regulates its dynamic association with the 40S subunit. In addition to its role in ribosomal biogenesis acts as an adapter protein by recruiting NCL/nucleolin the to PRMT5 complex for its symmetrical methylation.</text>
</comment>
<evidence type="ECO:0000313" key="33">
    <source>
        <dbReference type="Proteomes" id="UP000014500"/>
    </source>
</evidence>
<accession>T1J8K0</accession>
<dbReference type="eggNOG" id="KOG4297">
    <property type="taxonomic scope" value="Eukaryota"/>
</dbReference>
<evidence type="ECO:0000256" key="15">
    <source>
        <dbReference type="ARBA" id="ARBA00022837"/>
    </source>
</evidence>
<organism evidence="32 33">
    <name type="scientific">Strigamia maritima</name>
    <name type="common">European centipede</name>
    <name type="synonym">Geophilus maritimus</name>
    <dbReference type="NCBI Taxonomy" id="126957"/>
    <lineage>
        <taxon>Eukaryota</taxon>
        <taxon>Metazoa</taxon>
        <taxon>Ecdysozoa</taxon>
        <taxon>Arthropoda</taxon>
        <taxon>Myriapoda</taxon>
        <taxon>Chilopoda</taxon>
        <taxon>Pleurostigmophora</taxon>
        <taxon>Geophilomorpha</taxon>
        <taxon>Linotaeniidae</taxon>
        <taxon>Strigamia</taxon>
    </lineage>
</organism>
<evidence type="ECO:0000256" key="27">
    <source>
        <dbReference type="SAM" id="MobiDB-lite"/>
    </source>
</evidence>
<comment type="catalytic activity">
    <reaction evidence="20">
        <text>L-seryl-[protein] + ATP = O-phospho-L-seryl-[protein] + ADP + H(+)</text>
        <dbReference type="Rhea" id="RHEA:17989"/>
        <dbReference type="Rhea" id="RHEA-COMP:9863"/>
        <dbReference type="Rhea" id="RHEA-COMP:11604"/>
        <dbReference type="ChEBI" id="CHEBI:15378"/>
        <dbReference type="ChEBI" id="CHEBI:29999"/>
        <dbReference type="ChEBI" id="CHEBI:30616"/>
        <dbReference type="ChEBI" id="CHEBI:83421"/>
        <dbReference type="ChEBI" id="CHEBI:456216"/>
        <dbReference type="EC" id="2.7.11.1"/>
    </reaction>
</comment>